<dbReference type="AlphaFoldDB" id="A0A150GM07"/>
<dbReference type="InterPro" id="IPR002110">
    <property type="entry name" value="Ankyrin_rpt"/>
</dbReference>
<dbReference type="SMART" id="SM00220">
    <property type="entry name" value="S_TKc"/>
    <property type="match status" value="1"/>
</dbReference>
<dbReference type="OrthoDB" id="552305at2759"/>
<comment type="caution">
    <text evidence="8">The sequence shown here is derived from an EMBL/GenBank/DDBJ whole genome shotgun (WGS) entry which is preliminary data.</text>
</comment>
<keyword evidence="9" id="KW-1185">Reference proteome</keyword>
<dbReference type="Pfam" id="PF00069">
    <property type="entry name" value="Pkinase"/>
    <property type="match status" value="1"/>
</dbReference>
<evidence type="ECO:0000256" key="4">
    <source>
        <dbReference type="ARBA" id="ARBA00022777"/>
    </source>
</evidence>
<dbReference type="Gene3D" id="1.10.510.10">
    <property type="entry name" value="Transferase(Phosphotransferase) domain 1"/>
    <property type="match status" value="1"/>
</dbReference>
<keyword evidence="2" id="KW-0808">Transferase</keyword>
<evidence type="ECO:0000256" key="6">
    <source>
        <dbReference type="PROSITE-ProRule" id="PRU00023"/>
    </source>
</evidence>
<dbReference type="PANTHER" id="PTHR48016">
    <property type="entry name" value="MAP KINASE KINASE KINASE SSK2-RELATED-RELATED"/>
    <property type="match status" value="1"/>
</dbReference>
<gene>
    <name evidence="8" type="ORF">GPECTOR_15g507</name>
</gene>
<feature type="domain" description="Protein kinase" evidence="7">
    <location>
        <begin position="1"/>
        <end position="166"/>
    </location>
</feature>
<dbReference type="GO" id="GO:0005524">
    <property type="term" value="F:ATP binding"/>
    <property type="evidence" value="ECO:0007669"/>
    <property type="project" value="UniProtKB-KW"/>
</dbReference>
<protein>
    <recommendedName>
        <fullName evidence="7">Protein kinase domain-containing protein</fullName>
    </recommendedName>
</protein>
<dbReference type="SMART" id="SM00248">
    <property type="entry name" value="ANK"/>
    <property type="match status" value="1"/>
</dbReference>
<keyword evidence="4" id="KW-0418">Kinase</keyword>
<comment type="similarity">
    <text evidence="1">Belongs to the protein kinase superfamily. STE Ser/Thr protein kinase family. MAP kinase kinase kinase subfamily.</text>
</comment>
<sequence length="220" mass="23194">MIHLPAEGKLGPGEVLLLAQDLLRGLVELHGLGIVMADLKPDNVLLDEAGAPLLCDFGIAHAVSTTTGYTATAPEQFHVGSRITPQCDMWALGATLLHLLTGRPPWLGYNMAQICVQVGVQRTAPDIPDSGLPPPLLGLLRACLRPEPSARPSAKAALEVMVAELVNALSRPQLPQPPQVSKEDGGQTPLHIAAFFGRVEVVQALLAAGANKEAISKVRV</sequence>
<evidence type="ECO:0000259" key="7">
    <source>
        <dbReference type="PROSITE" id="PS50011"/>
    </source>
</evidence>
<dbReference type="PROSITE" id="PS50011">
    <property type="entry name" value="PROTEIN_KINASE_DOM"/>
    <property type="match status" value="1"/>
</dbReference>
<dbReference type="Gene3D" id="1.25.40.20">
    <property type="entry name" value="Ankyrin repeat-containing domain"/>
    <property type="match status" value="1"/>
</dbReference>
<keyword evidence="3" id="KW-0547">Nucleotide-binding</keyword>
<dbReference type="Proteomes" id="UP000075714">
    <property type="component" value="Unassembled WGS sequence"/>
</dbReference>
<evidence type="ECO:0000313" key="8">
    <source>
        <dbReference type="EMBL" id="KXZ50821.1"/>
    </source>
</evidence>
<evidence type="ECO:0000256" key="5">
    <source>
        <dbReference type="ARBA" id="ARBA00022840"/>
    </source>
</evidence>
<dbReference type="Pfam" id="PF00023">
    <property type="entry name" value="Ank"/>
    <property type="match status" value="1"/>
</dbReference>
<dbReference type="PROSITE" id="PS50088">
    <property type="entry name" value="ANK_REPEAT"/>
    <property type="match status" value="1"/>
</dbReference>
<keyword evidence="5" id="KW-0067">ATP-binding</keyword>
<reference evidence="9" key="1">
    <citation type="journal article" date="2016" name="Nat. Commun.">
        <title>The Gonium pectorale genome demonstrates co-option of cell cycle regulation during the evolution of multicellularity.</title>
        <authorList>
            <person name="Hanschen E.R."/>
            <person name="Marriage T.N."/>
            <person name="Ferris P.J."/>
            <person name="Hamaji T."/>
            <person name="Toyoda A."/>
            <person name="Fujiyama A."/>
            <person name="Neme R."/>
            <person name="Noguchi H."/>
            <person name="Minakuchi Y."/>
            <person name="Suzuki M."/>
            <person name="Kawai-Toyooka H."/>
            <person name="Smith D.R."/>
            <person name="Sparks H."/>
            <person name="Anderson J."/>
            <person name="Bakaric R."/>
            <person name="Luria V."/>
            <person name="Karger A."/>
            <person name="Kirschner M.W."/>
            <person name="Durand P.M."/>
            <person name="Michod R.E."/>
            <person name="Nozaki H."/>
            <person name="Olson B.J."/>
        </authorList>
    </citation>
    <scope>NUCLEOTIDE SEQUENCE [LARGE SCALE GENOMIC DNA]</scope>
    <source>
        <strain evidence="9">NIES-2863</strain>
    </source>
</reference>
<evidence type="ECO:0000256" key="3">
    <source>
        <dbReference type="ARBA" id="ARBA00022741"/>
    </source>
</evidence>
<dbReference type="InterPro" id="IPR050538">
    <property type="entry name" value="MAP_kinase_kinase_kinase"/>
</dbReference>
<keyword evidence="6" id="KW-0040">ANK repeat</keyword>
<dbReference type="PANTHER" id="PTHR48016:SF56">
    <property type="entry name" value="MAPKK KINASE"/>
    <property type="match status" value="1"/>
</dbReference>
<dbReference type="SUPFAM" id="SSF48403">
    <property type="entry name" value="Ankyrin repeat"/>
    <property type="match status" value="1"/>
</dbReference>
<evidence type="ECO:0000256" key="2">
    <source>
        <dbReference type="ARBA" id="ARBA00022679"/>
    </source>
</evidence>
<proteinExistence type="inferred from homology"/>
<organism evidence="8 9">
    <name type="scientific">Gonium pectorale</name>
    <name type="common">Green alga</name>
    <dbReference type="NCBI Taxonomy" id="33097"/>
    <lineage>
        <taxon>Eukaryota</taxon>
        <taxon>Viridiplantae</taxon>
        <taxon>Chlorophyta</taxon>
        <taxon>core chlorophytes</taxon>
        <taxon>Chlorophyceae</taxon>
        <taxon>CS clade</taxon>
        <taxon>Chlamydomonadales</taxon>
        <taxon>Volvocaceae</taxon>
        <taxon>Gonium</taxon>
    </lineage>
</organism>
<dbReference type="PROSITE" id="PS50297">
    <property type="entry name" value="ANK_REP_REGION"/>
    <property type="match status" value="1"/>
</dbReference>
<dbReference type="InterPro" id="IPR011009">
    <property type="entry name" value="Kinase-like_dom_sf"/>
</dbReference>
<dbReference type="InterPro" id="IPR000719">
    <property type="entry name" value="Prot_kinase_dom"/>
</dbReference>
<dbReference type="STRING" id="33097.A0A150GM07"/>
<dbReference type="InterPro" id="IPR036770">
    <property type="entry name" value="Ankyrin_rpt-contain_sf"/>
</dbReference>
<name>A0A150GM07_GONPE</name>
<dbReference type="SUPFAM" id="SSF56112">
    <property type="entry name" value="Protein kinase-like (PK-like)"/>
    <property type="match status" value="1"/>
</dbReference>
<dbReference type="GO" id="GO:0004672">
    <property type="term" value="F:protein kinase activity"/>
    <property type="evidence" value="ECO:0007669"/>
    <property type="project" value="InterPro"/>
</dbReference>
<feature type="repeat" description="ANK" evidence="6">
    <location>
        <begin position="185"/>
        <end position="217"/>
    </location>
</feature>
<accession>A0A150GM07</accession>
<dbReference type="EMBL" id="LSYV01000016">
    <property type="protein sequence ID" value="KXZ50821.1"/>
    <property type="molecule type" value="Genomic_DNA"/>
</dbReference>
<evidence type="ECO:0000313" key="9">
    <source>
        <dbReference type="Proteomes" id="UP000075714"/>
    </source>
</evidence>
<evidence type="ECO:0000256" key="1">
    <source>
        <dbReference type="ARBA" id="ARBA00006529"/>
    </source>
</evidence>